<accession>A0A931I1F2</accession>
<sequence length="166" mass="17533">MPTIEIRDATPADAGAIDAVVAAAFGQRAEADLVAALRESDDLALSLVAVEGGEIVGHAGFARVRLSFPFLHATALAPLSVRPDRQRSGIGSALAEAGLTRLAKSGEAVCLVLGDPDYYRRFGFTAGEAKMLQTPWDGPHMQARWFRSVPLGPFKANYPPAFTALG</sequence>
<dbReference type="RefSeq" id="WP_197310583.1">
    <property type="nucleotide sequence ID" value="NZ_JADZLT010000043.1"/>
</dbReference>
<dbReference type="GO" id="GO:0016747">
    <property type="term" value="F:acyltransferase activity, transferring groups other than amino-acyl groups"/>
    <property type="evidence" value="ECO:0007669"/>
    <property type="project" value="InterPro"/>
</dbReference>
<evidence type="ECO:0000313" key="2">
    <source>
        <dbReference type="EMBL" id="MBH0237496.1"/>
    </source>
</evidence>
<name>A0A931I1F2_9HYPH</name>
<dbReference type="InterPro" id="IPR016181">
    <property type="entry name" value="Acyl_CoA_acyltransferase"/>
</dbReference>
<evidence type="ECO:0000313" key="3">
    <source>
        <dbReference type="Proteomes" id="UP000631694"/>
    </source>
</evidence>
<dbReference type="Pfam" id="PF13527">
    <property type="entry name" value="Acetyltransf_9"/>
    <property type="match status" value="1"/>
</dbReference>
<dbReference type="SUPFAM" id="SSF55729">
    <property type="entry name" value="Acyl-CoA N-acyltransferases (Nat)"/>
    <property type="match status" value="1"/>
</dbReference>
<feature type="domain" description="N-acetyltransferase" evidence="1">
    <location>
        <begin position="4"/>
        <end position="150"/>
    </location>
</feature>
<organism evidence="2 3">
    <name type="scientific">Methylobrevis albus</name>
    <dbReference type="NCBI Taxonomy" id="2793297"/>
    <lineage>
        <taxon>Bacteria</taxon>
        <taxon>Pseudomonadati</taxon>
        <taxon>Pseudomonadota</taxon>
        <taxon>Alphaproteobacteria</taxon>
        <taxon>Hyphomicrobiales</taxon>
        <taxon>Pleomorphomonadaceae</taxon>
        <taxon>Methylobrevis</taxon>
    </lineage>
</organism>
<dbReference type="Proteomes" id="UP000631694">
    <property type="component" value="Unassembled WGS sequence"/>
</dbReference>
<dbReference type="AlphaFoldDB" id="A0A931I1F2"/>
<evidence type="ECO:0000259" key="1">
    <source>
        <dbReference type="PROSITE" id="PS51186"/>
    </source>
</evidence>
<dbReference type="CDD" id="cd04301">
    <property type="entry name" value="NAT_SF"/>
    <property type="match status" value="1"/>
</dbReference>
<comment type="caution">
    <text evidence="2">The sequence shown here is derived from an EMBL/GenBank/DDBJ whole genome shotgun (WGS) entry which is preliminary data.</text>
</comment>
<protein>
    <submittedName>
        <fullName evidence="2">N-acetyltransferase</fullName>
    </submittedName>
</protein>
<reference evidence="2" key="1">
    <citation type="submission" date="2020-12" db="EMBL/GenBank/DDBJ databases">
        <title>Methylobrevis albus sp. nov., isolated from fresh water lack sediment.</title>
        <authorList>
            <person name="Zou Q."/>
        </authorList>
    </citation>
    <scope>NUCLEOTIDE SEQUENCE</scope>
    <source>
        <strain evidence="2">L22</strain>
    </source>
</reference>
<dbReference type="EMBL" id="JADZLT010000043">
    <property type="protein sequence ID" value="MBH0237496.1"/>
    <property type="molecule type" value="Genomic_DNA"/>
</dbReference>
<dbReference type="PROSITE" id="PS51186">
    <property type="entry name" value="GNAT"/>
    <property type="match status" value="1"/>
</dbReference>
<dbReference type="InterPro" id="IPR000182">
    <property type="entry name" value="GNAT_dom"/>
</dbReference>
<gene>
    <name evidence="2" type="ORF">I5731_06645</name>
</gene>
<keyword evidence="3" id="KW-1185">Reference proteome</keyword>
<dbReference type="Gene3D" id="3.40.630.30">
    <property type="match status" value="1"/>
</dbReference>
<proteinExistence type="predicted"/>